<dbReference type="EMBL" id="BAAAPB010000004">
    <property type="protein sequence ID" value="GAA1969987.1"/>
    <property type="molecule type" value="Genomic_DNA"/>
</dbReference>
<gene>
    <name evidence="2" type="ORF">GCM10009798_33360</name>
</gene>
<organism evidence="2 3">
    <name type="scientific">Nocardioides panacihumi</name>
    <dbReference type="NCBI Taxonomy" id="400774"/>
    <lineage>
        <taxon>Bacteria</taxon>
        <taxon>Bacillati</taxon>
        <taxon>Actinomycetota</taxon>
        <taxon>Actinomycetes</taxon>
        <taxon>Propionibacteriales</taxon>
        <taxon>Nocardioidaceae</taxon>
        <taxon>Nocardioides</taxon>
    </lineage>
</organism>
<keyword evidence="3" id="KW-1185">Reference proteome</keyword>
<name>A0ABN2RJH6_9ACTN</name>
<sequence length="184" mass="20328">MTVLLRRTAPPLAAAVAGVCLSPVLPVHAEAAVIRDRAGDISQPWDLHRVDVRNNARNVWIKMSFRDLAPDEVAGASLFLNTDLDQRPDFVFNAGLFDGTDYQLATTNSWNVRKPGEMVNCSYRMWLDYATNTARVRFSKACLSSSGNGTVRVEVRTSGQDGEGGTIVDWLGKGRRFSRTIAQR</sequence>
<accession>A0ABN2RJH6</accession>
<protein>
    <submittedName>
        <fullName evidence="2">Uncharacterized protein</fullName>
    </submittedName>
</protein>
<evidence type="ECO:0000313" key="3">
    <source>
        <dbReference type="Proteomes" id="UP001500571"/>
    </source>
</evidence>
<evidence type="ECO:0000256" key="1">
    <source>
        <dbReference type="SAM" id="SignalP"/>
    </source>
</evidence>
<comment type="caution">
    <text evidence="2">The sequence shown here is derived from an EMBL/GenBank/DDBJ whole genome shotgun (WGS) entry which is preliminary data.</text>
</comment>
<feature type="signal peptide" evidence="1">
    <location>
        <begin position="1"/>
        <end position="29"/>
    </location>
</feature>
<dbReference type="RefSeq" id="WP_344046738.1">
    <property type="nucleotide sequence ID" value="NZ_BAAAPB010000004.1"/>
</dbReference>
<feature type="chain" id="PRO_5046058293" evidence="1">
    <location>
        <begin position="30"/>
        <end position="184"/>
    </location>
</feature>
<keyword evidence="1" id="KW-0732">Signal</keyword>
<reference evidence="2 3" key="1">
    <citation type="journal article" date="2019" name="Int. J. Syst. Evol. Microbiol.">
        <title>The Global Catalogue of Microorganisms (GCM) 10K type strain sequencing project: providing services to taxonomists for standard genome sequencing and annotation.</title>
        <authorList>
            <consortium name="The Broad Institute Genomics Platform"/>
            <consortium name="The Broad Institute Genome Sequencing Center for Infectious Disease"/>
            <person name="Wu L."/>
            <person name="Ma J."/>
        </authorList>
    </citation>
    <scope>NUCLEOTIDE SEQUENCE [LARGE SCALE GENOMIC DNA]</scope>
    <source>
        <strain evidence="2 3">JCM 15309</strain>
    </source>
</reference>
<proteinExistence type="predicted"/>
<evidence type="ECO:0000313" key="2">
    <source>
        <dbReference type="EMBL" id="GAA1969987.1"/>
    </source>
</evidence>
<dbReference type="Proteomes" id="UP001500571">
    <property type="component" value="Unassembled WGS sequence"/>
</dbReference>